<feature type="domain" description="HTH araC/xylS-type" evidence="4">
    <location>
        <begin position="191"/>
        <end position="289"/>
    </location>
</feature>
<dbReference type="InterPro" id="IPR014710">
    <property type="entry name" value="RmlC-like_jellyroll"/>
</dbReference>
<dbReference type="HOGENOM" id="CLU_000445_88_2_7"/>
<evidence type="ECO:0000259" key="4">
    <source>
        <dbReference type="PROSITE" id="PS01124"/>
    </source>
</evidence>
<gene>
    <name evidence="5" type="ORF">A11Q_1863</name>
</gene>
<dbReference type="Proteomes" id="UP000012040">
    <property type="component" value="Chromosome"/>
</dbReference>
<dbReference type="InterPro" id="IPR003313">
    <property type="entry name" value="AraC-bd"/>
</dbReference>
<dbReference type="SUPFAM" id="SSF46689">
    <property type="entry name" value="Homeodomain-like"/>
    <property type="match status" value="1"/>
</dbReference>
<evidence type="ECO:0000256" key="3">
    <source>
        <dbReference type="ARBA" id="ARBA00023163"/>
    </source>
</evidence>
<dbReference type="KEGG" id="bex:A11Q_1863"/>
<dbReference type="Pfam" id="PF02311">
    <property type="entry name" value="AraC_binding"/>
    <property type="match status" value="1"/>
</dbReference>
<name>M4VSA9_9BACT</name>
<dbReference type="InterPro" id="IPR037923">
    <property type="entry name" value="HTH-like"/>
</dbReference>
<sequence>MAQKTHNKPKSSDIRYPMQAFGNLLGHIEKIRVNQLEHRLTPKVPFPHKHDFYHILIITKGKGSHEVDFTKYPVLPHTIFILKPGQIHSWTLDPNTTGYVVEFELPAIQNSLQQFNVLENILLTLPDHLRYRYDDWKELLTLVESARLELHKQEEGYEALACFKVAELLFLIYRRIPKTIRQRFKQDDYAQQFLRLVEDNFTSHHQIEFYAQKLGVTAKALSMRLSRSLNLPARTIIQNRCLLEAKRLLGYSNKSINQISYALGFEDPNYFSRFFKKATGQTPVSFRQKIKKS</sequence>
<dbReference type="STRING" id="1184267.A11Q_1863"/>
<dbReference type="SMART" id="SM00342">
    <property type="entry name" value="HTH_ARAC"/>
    <property type="match status" value="1"/>
</dbReference>
<keyword evidence="3" id="KW-0804">Transcription</keyword>
<dbReference type="PANTHER" id="PTHR43280:SF32">
    <property type="entry name" value="TRANSCRIPTIONAL REGULATORY PROTEIN"/>
    <property type="match status" value="1"/>
</dbReference>
<keyword evidence="6" id="KW-1185">Reference proteome</keyword>
<dbReference type="PROSITE" id="PS01124">
    <property type="entry name" value="HTH_ARAC_FAMILY_2"/>
    <property type="match status" value="1"/>
</dbReference>
<keyword evidence="2" id="KW-0238">DNA-binding</keyword>
<dbReference type="InterPro" id="IPR018060">
    <property type="entry name" value="HTH_AraC"/>
</dbReference>
<reference evidence="5 6" key="1">
    <citation type="journal article" date="2013" name="ISME J.">
        <title>By their genes ye shall know them: genomic signatures of predatory bacteria.</title>
        <authorList>
            <person name="Pasternak Z."/>
            <person name="Pietrokovski S."/>
            <person name="Rotem O."/>
            <person name="Gophna U."/>
            <person name="Lurie-Weinberger M.N."/>
            <person name="Jurkevitch E."/>
        </authorList>
    </citation>
    <scope>NUCLEOTIDE SEQUENCE [LARGE SCALE GENOMIC DNA]</scope>
    <source>
        <strain evidence="5 6">JSS</strain>
    </source>
</reference>
<dbReference type="Gene3D" id="1.10.10.60">
    <property type="entry name" value="Homeodomain-like"/>
    <property type="match status" value="1"/>
</dbReference>
<dbReference type="PRINTS" id="PR00032">
    <property type="entry name" value="HTHARAC"/>
</dbReference>
<dbReference type="GO" id="GO:0043565">
    <property type="term" value="F:sequence-specific DNA binding"/>
    <property type="evidence" value="ECO:0007669"/>
    <property type="project" value="InterPro"/>
</dbReference>
<keyword evidence="1" id="KW-0805">Transcription regulation</keyword>
<dbReference type="AlphaFoldDB" id="M4VSA9"/>
<dbReference type="Gene3D" id="2.60.120.10">
    <property type="entry name" value="Jelly Rolls"/>
    <property type="match status" value="1"/>
</dbReference>
<dbReference type="eggNOG" id="COG2207">
    <property type="taxonomic scope" value="Bacteria"/>
</dbReference>
<dbReference type="PANTHER" id="PTHR43280">
    <property type="entry name" value="ARAC-FAMILY TRANSCRIPTIONAL REGULATOR"/>
    <property type="match status" value="1"/>
</dbReference>
<dbReference type="InterPro" id="IPR009057">
    <property type="entry name" value="Homeodomain-like_sf"/>
</dbReference>
<evidence type="ECO:0000256" key="2">
    <source>
        <dbReference type="ARBA" id="ARBA00023125"/>
    </source>
</evidence>
<evidence type="ECO:0000313" key="6">
    <source>
        <dbReference type="Proteomes" id="UP000012040"/>
    </source>
</evidence>
<dbReference type="OrthoDB" id="9814125at2"/>
<accession>M4VSA9</accession>
<dbReference type="PATRIC" id="fig|1184267.3.peg.1886"/>
<dbReference type="SUPFAM" id="SSF51215">
    <property type="entry name" value="Regulatory protein AraC"/>
    <property type="match status" value="1"/>
</dbReference>
<evidence type="ECO:0000256" key="1">
    <source>
        <dbReference type="ARBA" id="ARBA00023015"/>
    </source>
</evidence>
<protein>
    <submittedName>
        <fullName evidence="5">Putative transcriptional regulator</fullName>
    </submittedName>
</protein>
<dbReference type="RefSeq" id="WP_015470569.1">
    <property type="nucleotide sequence ID" value="NC_020813.1"/>
</dbReference>
<proteinExistence type="predicted"/>
<dbReference type="GO" id="GO:0003700">
    <property type="term" value="F:DNA-binding transcription factor activity"/>
    <property type="evidence" value="ECO:0007669"/>
    <property type="project" value="InterPro"/>
</dbReference>
<dbReference type="Pfam" id="PF12833">
    <property type="entry name" value="HTH_18"/>
    <property type="match status" value="1"/>
</dbReference>
<dbReference type="EMBL" id="CP003537">
    <property type="protein sequence ID" value="AGH96079.1"/>
    <property type="molecule type" value="Genomic_DNA"/>
</dbReference>
<organism evidence="5 6">
    <name type="scientific">Pseudobdellovibrio exovorus JSS</name>
    <dbReference type="NCBI Taxonomy" id="1184267"/>
    <lineage>
        <taxon>Bacteria</taxon>
        <taxon>Pseudomonadati</taxon>
        <taxon>Bdellovibrionota</taxon>
        <taxon>Bdellovibrionia</taxon>
        <taxon>Bdellovibrionales</taxon>
        <taxon>Pseudobdellovibrionaceae</taxon>
        <taxon>Pseudobdellovibrio</taxon>
    </lineage>
</organism>
<dbReference type="InterPro" id="IPR020449">
    <property type="entry name" value="Tscrpt_reg_AraC-type_HTH"/>
</dbReference>
<evidence type="ECO:0000313" key="5">
    <source>
        <dbReference type="EMBL" id="AGH96079.1"/>
    </source>
</evidence>